<keyword evidence="3" id="KW-1185">Reference proteome</keyword>
<organism evidence="2 3">
    <name type="scientific">Portunus trituberculatus</name>
    <name type="common">Swimming crab</name>
    <name type="synonym">Neptunus trituberculatus</name>
    <dbReference type="NCBI Taxonomy" id="210409"/>
    <lineage>
        <taxon>Eukaryota</taxon>
        <taxon>Metazoa</taxon>
        <taxon>Ecdysozoa</taxon>
        <taxon>Arthropoda</taxon>
        <taxon>Crustacea</taxon>
        <taxon>Multicrustacea</taxon>
        <taxon>Malacostraca</taxon>
        <taxon>Eumalacostraca</taxon>
        <taxon>Eucarida</taxon>
        <taxon>Decapoda</taxon>
        <taxon>Pleocyemata</taxon>
        <taxon>Brachyura</taxon>
        <taxon>Eubrachyura</taxon>
        <taxon>Portunoidea</taxon>
        <taxon>Portunidae</taxon>
        <taxon>Portuninae</taxon>
        <taxon>Portunus</taxon>
    </lineage>
</organism>
<proteinExistence type="predicted"/>
<dbReference type="Proteomes" id="UP000324222">
    <property type="component" value="Unassembled WGS sequence"/>
</dbReference>
<feature type="compositionally biased region" description="Basic and acidic residues" evidence="1">
    <location>
        <begin position="20"/>
        <end position="33"/>
    </location>
</feature>
<evidence type="ECO:0000313" key="3">
    <source>
        <dbReference type="Proteomes" id="UP000324222"/>
    </source>
</evidence>
<sequence length="94" mass="9945">MGRYARVSLEAPTGPAWHRAAGERLKSPTDGKGRGGAARPHVTATSQQLSHGCDARGTKGRGSPLSFLLARHLLLPGAAHRSWSRSHHVTGAFT</sequence>
<evidence type="ECO:0000256" key="1">
    <source>
        <dbReference type="SAM" id="MobiDB-lite"/>
    </source>
</evidence>
<accession>A0A5B7KCJ4</accession>
<reference evidence="2 3" key="1">
    <citation type="submission" date="2019-05" db="EMBL/GenBank/DDBJ databases">
        <title>Another draft genome of Portunus trituberculatus and its Hox gene families provides insights of decapod evolution.</title>
        <authorList>
            <person name="Jeong J.-H."/>
            <person name="Song I."/>
            <person name="Kim S."/>
            <person name="Choi T."/>
            <person name="Kim D."/>
            <person name="Ryu S."/>
            <person name="Kim W."/>
        </authorList>
    </citation>
    <scope>NUCLEOTIDE SEQUENCE [LARGE SCALE GENOMIC DNA]</scope>
    <source>
        <tissue evidence="2">Muscle</tissue>
    </source>
</reference>
<evidence type="ECO:0000313" key="2">
    <source>
        <dbReference type="EMBL" id="MPD06393.1"/>
    </source>
</evidence>
<dbReference type="AlphaFoldDB" id="A0A5B7KCJ4"/>
<comment type="caution">
    <text evidence="2">The sequence shown here is derived from an EMBL/GenBank/DDBJ whole genome shotgun (WGS) entry which is preliminary data.</text>
</comment>
<feature type="region of interest" description="Disordered" evidence="1">
    <location>
        <begin position="1"/>
        <end position="61"/>
    </location>
</feature>
<gene>
    <name evidence="2" type="ORF">E2C01_102202</name>
</gene>
<name>A0A5B7KCJ4_PORTR</name>
<protein>
    <submittedName>
        <fullName evidence="2">Uncharacterized protein</fullName>
    </submittedName>
</protein>
<dbReference type="EMBL" id="VSRR010150954">
    <property type="protein sequence ID" value="MPD06393.1"/>
    <property type="molecule type" value="Genomic_DNA"/>
</dbReference>